<evidence type="ECO:0000313" key="1">
    <source>
        <dbReference type="EMBL" id="ABW19972.1"/>
    </source>
</evidence>
<keyword evidence="2" id="KW-1185">Reference proteome</keyword>
<dbReference type="EMBL" id="CP000853">
    <property type="protein sequence ID" value="ABW19972.1"/>
    <property type="molecule type" value="Genomic_DNA"/>
</dbReference>
<dbReference type="RefSeq" id="WP_012160279.1">
    <property type="nucleotide sequence ID" value="NC_009922.1"/>
</dbReference>
<name>A8MJJ0_ALKOO</name>
<proteinExistence type="predicted"/>
<gene>
    <name evidence="1" type="ordered locus">Clos_2440</name>
</gene>
<dbReference type="AlphaFoldDB" id="A8MJJ0"/>
<dbReference type="KEGG" id="aoe:Clos_2440"/>
<dbReference type="eggNOG" id="ENOG5033CC1">
    <property type="taxonomic scope" value="Bacteria"/>
</dbReference>
<sequence>MDQGQGMFLGYILERVQEDKVEEAKGLFFESFQKLSAGHFTQEDMIRLVPKAMALLKPECIEEVMAIMNQFAAGLNQ</sequence>
<organism evidence="1 2">
    <name type="scientific">Alkaliphilus oremlandii (strain OhILAs)</name>
    <name type="common">Clostridium oremlandii (strain OhILAs)</name>
    <dbReference type="NCBI Taxonomy" id="350688"/>
    <lineage>
        <taxon>Bacteria</taxon>
        <taxon>Bacillati</taxon>
        <taxon>Bacillota</taxon>
        <taxon>Clostridia</taxon>
        <taxon>Peptostreptococcales</taxon>
        <taxon>Natronincolaceae</taxon>
        <taxon>Alkaliphilus</taxon>
    </lineage>
</organism>
<dbReference type="HOGENOM" id="CLU_181361_0_0_9"/>
<accession>A8MJJ0</accession>
<dbReference type="STRING" id="350688.Clos_2440"/>
<protein>
    <submittedName>
        <fullName evidence="1">Uncharacterized protein</fullName>
    </submittedName>
</protein>
<evidence type="ECO:0000313" key="2">
    <source>
        <dbReference type="Proteomes" id="UP000000269"/>
    </source>
</evidence>
<reference evidence="2" key="1">
    <citation type="submission" date="2007-10" db="EMBL/GenBank/DDBJ databases">
        <title>Complete genome of Alkaliphilus oremlandii OhILAs.</title>
        <authorList>
            <person name="Copeland A."/>
            <person name="Lucas S."/>
            <person name="Lapidus A."/>
            <person name="Barry K."/>
            <person name="Detter J.C."/>
            <person name="Glavina del Rio T."/>
            <person name="Hammon N."/>
            <person name="Israni S."/>
            <person name="Dalin E."/>
            <person name="Tice H."/>
            <person name="Pitluck S."/>
            <person name="Chain P."/>
            <person name="Malfatti S."/>
            <person name="Shin M."/>
            <person name="Vergez L."/>
            <person name="Schmutz J."/>
            <person name="Larimer F."/>
            <person name="Land M."/>
            <person name="Hauser L."/>
            <person name="Kyrpides N."/>
            <person name="Mikhailova N."/>
            <person name="Stolz J.F."/>
            <person name="Dawson A."/>
            <person name="Fisher E."/>
            <person name="Crable B."/>
            <person name="Perera E."/>
            <person name="Lisak J."/>
            <person name="Ranganathan M."/>
            <person name="Basu P."/>
            <person name="Richardson P."/>
        </authorList>
    </citation>
    <scope>NUCLEOTIDE SEQUENCE [LARGE SCALE GENOMIC DNA]</scope>
    <source>
        <strain evidence="2">OhILAs</strain>
    </source>
</reference>
<dbReference type="Proteomes" id="UP000000269">
    <property type="component" value="Chromosome"/>
</dbReference>